<reference evidence="2 3" key="1">
    <citation type="journal article" date="2013" name="PLoS Genet.">
        <title>Distinctive expansion of potential virulence genes in the genome of the oomycete fish pathogen Saprolegnia parasitica.</title>
        <authorList>
            <person name="Jiang R.H."/>
            <person name="de Bruijn I."/>
            <person name="Haas B.J."/>
            <person name="Belmonte R."/>
            <person name="Lobach L."/>
            <person name="Christie J."/>
            <person name="van den Ackerveken G."/>
            <person name="Bottin A."/>
            <person name="Bulone V."/>
            <person name="Diaz-Moreno S.M."/>
            <person name="Dumas B."/>
            <person name="Fan L."/>
            <person name="Gaulin E."/>
            <person name="Govers F."/>
            <person name="Grenville-Briggs L.J."/>
            <person name="Horner N.R."/>
            <person name="Levin J.Z."/>
            <person name="Mammella M."/>
            <person name="Meijer H.J."/>
            <person name="Morris P."/>
            <person name="Nusbaum C."/>
            <person name="Oome S."/>
            <person name="Phillips A.J."/>
            <person name="van Rooyen D."/>
            <person name="Rzeszutek E."/>
            <person name="Saraiva M."/>
            <person name="Secombes C.J."/>
            <person name="Seidl M.F."/>
            <person name="Snel B."/>
            <person name="Stassen J.H."/>
            <person name="Sykes S."/>
            <person name="Tripathy S."/>
            <person name="van den Berg H."/>
            <person name="Vega-Arreguin J.C."/>
            <person name="Wawra S."/>
            <person name="Young S.K."/>
            <person name="Zeng Q."/>
            <person name="Dieguez-Uribeondo J."/>
            <person name="Russ C."/>
            <person name="Tyler B.M."/>
            <person name="van West P."/>
        </authorList>
    </citation>
    <scope>NUCLEOTIDE SEQUENCE [LARGE SCALE GENOMIC DNA]</scope>
    <source>
        <strain evidence="2 3">CBS 223.65</strain>
    </source>
</reference>
<evidence type="ECO:0000256" key="1">
    <source>
        <dbReference type="SAM" id="Phobius"/>
    </source>
</evidence>
<dbReference type="EMBL" id="KK583367">
    <property type="protein sequence ID" value="KDO19161.1"/>
    <property type="molecule type" value="Genomic_DNA"/>
</dbReference>
<gene>
    <name evidence="2" type="ORF">SPRG_15684</name>
</gene>
<evidence type="ECO:0000313" key="3">
    <source>
        <dbReference type="Proteomes" id="UP000030745"/>
    </source>
</evidence>
<keyword evidence="1" id="KW-0812">Transmembrane</keyword>
<dbReference type="GeneID" id="24137388"/>
<dbReference type="AlphaFoldDB" id="A0A067BXX6"/>
<accession>A0A067BXX6</accession>
<dbReference type="KEGG" id="spar:SPRG_15684"/>
<dbReference type="VEuPathDB" id="FungiDB:SPRG_15684"/>
<dbReference type="RefSeq" id="XP_012210131.1">
    <property type="nucleotide sequence ID" value="XM_012354741.1"/>
</dbReference>
<keyword evidence="3" id="KW-1185">Reference proteome</keyword>
<feature type="transmembrane region" description="Helical" evidence="1">
    <location>
        <begin position="106"/>
        <end position="124"/>
    </location>
</feature>
<sequence length="125" mass="13050">MNGATCTTGDLTLHNVMMKSPVWANCSTFVELPDGATIVNILPIASATATSLPAGFCTSTCPQYLLSVVKSLPSCTLNGKNISDPSVLSTLCPNAKLENKSGASTLSVFLWSYVVVFVTAVATLF</sequence>
<dbReference type="Proteomes" id="UP000030745">
    <property type="component" value="Unassembled WGS sequence"/>
</dbReference>
<keyword evidence="1" id="KW-0472">Membrane</keyword>
<organism evidence="2 3">
    <name type="scientific">Saprolegnia parasitica (strain CBS 223.65)</name>
    <dbReference type="NCBI Taxonomy" id="695850"/>
    <lineage>
        <taxon>Eukaryota</taxon>
        <taxon>Sar</taxon>
        <taxon>Stramenopiles</taxon>
        <taxon>Oomycota</taxon>
        <taxon>Saprolegniomycetes</taxon>
        <taxon>Saprolegniales</taxon>
        <taxon>Saprolegniaceae</taxon>
        <taxon>Saprolegnia</taxon>
    </lineage>
</organism>
<protein>
    <submittedName>
        <fullName evidence="2">Uncharacterized protein</fullName>
    </submittedName>
</protein>
<proteinExistence type="predicted"/>
<keyword evidence="1" id="KW-1133">Transmembrane helix</keyword>
<evidence type="ECO:0000313" key="2">
    <source>
        <dbReference type="EMBL" id="KDO19161.1"/>
    </source>
</evidence>
<name>A0A067BXX6_SAPPC</name>